<feature type="transmembrane region" description="Helical" evidence="1">
    <location>
        <begin position="159"/>
        <end position="179"/>
    </location>
</feature>
<dbReference type="AlphaFoldDB" id="A0AAD4BPZ5"/>
<organism evidence="2 3">
    <name type="scientific">Boletus edulis BED1</name>
    <dbReference type="NCBI Taxonomy" id="1328754"/>
    <lineage>
        <taxon>Eukaryota</taxon>
        <taxon>Fungi</taxon>
        <taxon>Dikarya</taxon>
        <taxon>Basidiomycota</taxon>
        <taxon>Agaricomycotina</taxon>
        <taxon>Agaricomycetes</taxon>
        <taxon>Agaricomycetidae</taxon>
        <taxon>Boletales</taxon>
        <taxon>Boletineae</taxon>
        <taxon>Boletaceae</taxon>
        <taxon>Boletoideae</taxon>
        <taxon>Boletus</taxon>
    </lineage>
</organism>
<evidence type="ECO:0000256" key="1">
    <source>
        <dbReference type="SAM" id="Phobius"/>
    </source>
</evidence>
<sequence length="198" mass="22135">MVSPCYVVIARSRKQSEYRAAPRTVVYGASKFPSSSLSYCLSSNSFTMNALVPFLANAFGGSDRLKPFSFVMGHLTVNREVWLIHETLNISSAQILLAMKLTMFKWNVYDGQKLKKDLDQWQFQKRITKYPTLLEFLGYTTIGLTWGGTTYTWGSVNVLIPLVLGLVGLGTFIAYEVTLTKYPLVPFSLMTNVTSVSG</sequence>
<gene>
    <name evidence="2" type="ORF">L210DRAFT_3632092</name>
</gene>
<evidence type="ECO:0000313" key="2">
    <source>
        <dbReference type="EMBL" id="KAF8436262.1"/>
    </source>
</evidence>
<reference evidence="2" key="2">
    <citation type="journal article" date="2020" name="Nat. Commun.">
        <title>Large-scale genome sequencing of mycorrhizal fungi provides insights into the early evolution of symbiotic traits.</title>
        <authorList>
            <person name="Miyauchi S."/>
            <person name="Kiss E."/>
            <person name="Kuo A."/>
            <person name="Drula E."/>
            <person name="Kohler A."/>
            <person name="Sanchez-Garcia M."/>
            <person name="Morin E."/>
            <person name="Andreopoulos B."/>
            <person name="Barry K.W."/>
            <person name="Bonito G."/>
            <person name="Buee M."/>
            <person name="Carver A."/>
            <person name="Chen C."/>
            <person name="Cichocki N."/>
            <person name="Clum A."/>
            <person name="Culley D."/>
            <person name="Crous P.W."/>
            <person name="Fauchery L."/>
            <person name="Girlanda M."/>
            <person name="Hayes R.D."/>
            <person name="Keri Z."/>
            <person name="LaButti K."/>
            <person name="Lipzen A."/>
            <person name="Lombard V."/>
            <person name="Magnuson J."/>
            <person name="Maillard F."/>
            <person name="Murat C."/>
            <person name="Nolan M."/>
            <person name="Ohm R.A."/>
            <person name="Pangilinan J."/>
            <person name="Pereira M.F."/>
            <person name="Perotto S."/>
            <person name="Peter M."/>
            <person name="Pfister S."/>
            <person name="Riley R."/>
            <person name="Sitrit Y."/>
            <person name="Stielow J.B."/>
            <person name="Szollosi G."/>
            <person name="Zifcakova L."/>
            <person name="Stursova M."/>
            <person name="Spatafora J.W."/>
            <person name="Tedersoo L."/>
            <person name="Vaario L.M."/>
            <person name="Yamada A."/>
            <person name="Yan M."/>
            <person name="Wang P."/>
            <person name="Xu J."/>
            <person name="Bruns T."/>
            <person name="Baldrian P."/>
            <person name="Vilgalys R."/>
            <person name="Dunand C."/>
            <person name="Henrissat B."/>
            <person name="Grigoriev I.V."/>
            <person name="Hibbett D."/>
            <person name="Nagy L.G."/>
            <person name="Martin F.M."/>
        </authorList>
    </citation>
    <scope>NUCLEOTIDE SEQUENCE</scope>
    <source>
        <strain evidence="2">BED1</strain>
    </source>
</reference>
<protein>
    <submittedName>
        <fullName evidence="2">Uncharacterized protein</fullName>
    </submittedName>
</protein>
<dbReference type="EMBL" id="WHUW01000022">
    <property type="protein sequence ID" value="KAF8436262.1"/>
    <property type="molecule type" value="Genomic_DNA"/>
</dbReference>
<keyword evidence="1" id="KW-1133">Transmembrane helix</keyword>
<evidence type="ECO:0000313" key="3">
    <source>
        <dbReference type="Proteomes" id="UP001194468"/>
    </source>
</evidence>
<keyword evidence="1" id="KW-0812">Transmembrane</keyword>
<dbReference type="Proteomes" id="UP001194468">
    <property type="component" value="Unassembled WGS sequence"/>
</dbReference>
<name>A0AAD4BPZ5_BOLED</name>
<accession>A0AAD4BPZ5</accession>
<keyword evidence="1" id="KW-0472">Membrane</keyword>
<proteinExistence type="predicted"/>
<comment type="caution">
    <text evidence="2">The sequence shown here is derived from an EMBL/GenBank/DDBJ whole genome shotgun (WGS) entry which is preliminary data.</text>
</comment>
<reference evidence="2" key="1">
    <citation type="submission" date="2019-10" db="EMBL/GenBank/DDBJ databases">
        <authorList>
            <consortium name="DOE Joint Genome Institute"/>
            <person name="Kuo A."/>
            <person name="Miyauchi S."/>
            <person name="Kiss E."/>
            <person name="Drula E."/>
            <person name="Kohler A."/>
            <person name="Sanchez-Garcia M."/>
            <person name="Andreopoulos B."/>
            <person name="Barry K.W."/>
            <person name="Bonito G."/>
            <person name="Buee M."/>
            <person name="Carver A."/>
            <person name="Chen C."/>
            <person name="Cichocki N."/>
            <person name="Clum A."/>
            <person name="Culley D."/>
            <person name="Crous P.W."/>
            <person name="Fauchery L."/>
            <person name="Girlanda M."/>
            <person name="Hayes R."/>
            <person name="Keri Z."/>
            <person name="LaButti K."/>
            <person name="Lipzen A."/>
            <person name="Lombard V."/>
            <person name="Magnuson J."/>
            <person name="Maillard F."/>
            <person name="Morin E."/>
            <person name="Murat C."/>
            <person name="Nolan M."/>
            <person name="Ohm R."/>
            <person name="Pangilinan J."/>
            <person name="Pereira M."/>
            <person name="Perotto S."/>
            <person name="Peter M."/>
            <person name="Riley R."/>
            <person name="Sitrit Y."/>
            <person name="Stielow B."/>
            <person name="Szollosi G."/>
            <person name="Zifcakova L."/>
            <person name="Stursova M."/>
            <person name="Spatafora J.W."/>
            <person name="Tedersoo L."/>
            <person name="Vaario L.-M."/>
            <person name="Yamada A."/>
            <person name="Yan M."/>
            <person name="Wang P."/>
            <person name="Xu J."/>
            <person name="Bruns T."/>
            <person name="Baldrian P."/>
            <person name="Vilgalys R."/>
            <person name="Henrissat B."/>
            <person name="Grigoriev I.V."/>
            <person name="Hibbett D."/>
            <person name="Nagy L.G."/>
            <person name="Martin F.M."/>
        </authorList>
    </citation>
    <scope>NUCLEOTIDE SEQUENCE</scope>
    <source>
        <strain evidence="2">BED1</strain>
    </source>
</reference>
<keyword evidence="3" id="KW-1185">Reference proteome</keyword>